<evidence type="ECO:0000313" key="2">
    <source>
        <dbReference type="EMBL" id="GLZ81619.1"/>
    </source>
</evidence>
<comment type="caution">
    <text evidence="2">The sequence shown here is derived from an EMBL/GenBank/DDBJ whole genome shotgun (WGS) entry which is preliminary data.</text>
</comment>
<feature type="transmembrane region" description="Helical" evidence="1">
    <location>
        <begin position="215"/>
        <end position="236"/>
    </location>
</feature>
<keyword evidence="1" id="KW-0812">Transmembrane</keyword>
<evidence type="ECO:0000313" key="3">
    <source>
        <dbReference type="Proteomes" id="UP001165079"/>
    </source>
</evidence>
<name>A0A9W6WCG4_9ACTN</name>
<keyword evidence="3" id="KW-1185">Reference proteome</keyword>
<feature type="transmembrane region" description="Helical" evidence="1">
    <location>
        <begin position="407"/>
        <end position="427"/>
    </location>
</feature>
<evidence type="ECO:0000256" key="1">
    <source>
        <dbReference type="SAM" id="Phobius"/>
    </source>
</evidence>
<dbReference type="Proteomes" id="UP001165079">
    <property type="component" value="Unassembled WGS sequence"/>
</dbReference>
<gene>
    <name evidence="2" type="ORF">Afil01_64260</name>
</gene>
<accession>A0A9W6WCG4</accession>
<reference evidence="2" key="1">
    <citation type="submission" date="2023-03" db="EMBL/GenBank/DDBJ databases">
        <title>Actinorhabdospora filicis NBRC 111898.</title>
        <authorList>
            <person name="Ichikawa N."/>
            <person name="Sato H."/>
            <person name="Tonouchi N."/>
        </authorList>
    </citation>
    <scope>NUCLEOTIDE SEQUENCE</scope>
    <source>
        <strain evidence="2">NBRC 111898</strain>
    </source>
</reference>
<proteinExistence type="predicted"/>
<keyword evidence="1" id="KW-0472">Membrane</keyword>
<organism evidence="2 3">
    <name type="scientific">Actinorhabdospora filicis</name>
    <dbReference type="NCBI Taxonomy" id="1785913"/>
    <lineage>
        <taxon>Bacteria</taxon>
        <taxon>Bacillati</taxon>
        <taxon>Actinomycetota</taxon>
        <taxon>Actinomycetes</taxon>
        <taxon>Micromonosporales</taxon>
        <taxon>Micromonosporaceae</taxon>
        <taxon>Actinorhabdospora</taxon>
    </lineage>
</organism>
<dbReference type="AlphaFoldDB" id="A0A9W6WCG4"/>
<protein>
    <submittedName>
        <fullName evidence="2">Uncharacterized protein</fullName>
    </submittedName>
</protein>
<feature type="transmembrane region" description="Helical" evidence="1">
    <location>
        <begin position="380"/>
        <end position="401"/>
    </location>
</feature>
<keyword evidence="1" id="KW-1133">Transmembrane helix</keyword>
<feature type="transmembrane region" description="Helical" evidence="1">
    <location>
        <begin position="242"/>
        <end position="260"/>
    </location>
</feature>
<dbReference type="EMBL" id="BSTX01000006">
    <property type="protein sequence ID" value="GLZ81619.1"/>
    <property type="molecule type" value="Genomic_DNA"/>
</dbReference>
<sequence>MSPVENANTADGHARVGVQANTVHEVTVYQVGADADPKEKFLAGVRYLDGGMPTAARKLIDEAVHAGHTGVDVGFYWVLARLSGRTRRDLSDEDMAALRRAPERFPSRENGQWTHGLRMIARLMETPEADVETVTRDFDHLPVRLREDILRHLDRFLTGPIRDRLWERTVRQAASGWRAGYRVERAWKFFQPTPNPPRPRRTEPFAATRRERGTMWTTAALAALSAAGIGAMLVANPNVPGLVAYALAVTAGLFGAGPATDWRHLAERVRAKEAVLSPYRPPRREPPDGGFTARIRELFAHYFATYVPAGLTANAWRAQMAGIEQDLGTEVAHRYRESRIGADGLEWLVDFLARRTMERWESGAMLAHRHRPVAPARMKALAGVAAAAFIVTTPIALIGAWSSSPELGLPLTVSLALFGFTAAKIAYRLRTGPVRAAEDAKAASAEYAEWHGAYLRRVAELADRPSDEEMAAWLATDKVLLMNRALHDYKLSPADVLEHALLEDPAQEAGRARIKDGPWRYTWYRLMLFILTADGVRQVLAEVNTSTGRLHMKEWNEYGFHTIASAHLVRYENNRRRFTLRLLSGLETSIPVRGPRSDDTEEERTTRLTMDASGVHATLHVLQGVAAEGKEWVALDGRRDRNRMSLLKASLHAMTP</sequence>